<name>A0A096P951_OSTTA</name>
<keyword evidence="6" id="KW-1185">Reference proteome</keyword>
<dbReference type="OrthoDB" id="752362at2759"/>
<keyword evidence="2" id="KW-0694">RNA-binding</keyword>
<dbReference type="GO" id="GO:0003723">
    <property type="term" value="F:RNA binding"/>
    <property type="evidence" value="ECO:0007669"/>
    <property type="project" value="UniProtKB-UniRule"/>
</dbReference>
<evidence type="ECO:0000313" key="5">
    <source>
        <dbReference type="EMBL" id="CEG00572.1"/>
    </source>
</evidence>
<dbReference type="InterPro" id="IPR001202">
    <property type="entry name" value="WW_dom"/>
</dbReference>
<dbReference type="InterPro" id="IPR036612">
    <property type="entry name" value="KH_dom_type_1_sf"/>
</dbReference>
<comment type="caution">
    <text evidence="5">The sequence shown here is derived from an EMBL/GenBank/DDBJ whole genome shotgun (WGS) entry which is preliminary data.</text>
</comment>
<feature type="compositionally biased region" description="Basic and acidic residues" evidence="3">
    <location>
        <begin position="45"/>
        <end position="58"/>
    </location>
</feature>
<dbReference type="EMBL" id="CAID01000017">
    <property type="protein sequence ID" value="CEG00572.1"/>
    <property type="molecule type" value="Genomic_DNA"/>
</dbReference>
<proteinExistence type="predicted"/>
<keyword evidence="1" id="KW-0677">Repeat</keyword>
<dbReference type="RefSeq" id="XP_003083901.2">
    <property type="nucleotide sequence ID" value="XM_003083853.2"/>
</dbReference>
<accession>A0A096P951</accession>
<dbReference type="SMART" id="SM00322">
    <property type="entry name" value="KH"/>
    <property type="match status" value="3"/>
</dbReference>
<dbReference type="SUPFAM" id="SSF54791">
    <property type="entry name" value="Eukaryotic type KH-domain (KH-domain type I)"/>
    <property type="match status" value="3"/>
</dbReference>
<feature type="domain" description="WW" evidence="4">
    <location>
        <begin position="453"/>
        <end position="476"/>
    </location>
</feature>
<feature type="compositionally biased region" description="Basic and acidic residues" evidence="3">
    <location>
        <begin position="21"/>
        <end position="38"/>
    </location>
</feature>
<dbReference type="CDD" id="cd00201">
    <property type="entry name" value="WW"/>
    <property type="match status" value="1"/>
</dbReference>
<feature type="region of interest" description="Disordered" evidence="3">
    <location>
        <begin position="1"/>
        <end position="76"/>
    </location>
</feature>
<dbReference type="Pfam" id="PF00013">
    <property type="entry name" value="KH_1"/>
    <property type="match status" value="3"/>
</dbReference>
<evidence type="ECO:0000259" key="4">
    <source>
        <dbReference type="PROSITE" id="PS50020"/>
    </source>
</evidence>
<evidence type="ECO:0000256" key="2">
    <source>
        <dbReference type="PROSITE-ProRule" id="PRU00117"/>
    </source>
</evidence>
<dbReference type="KEGG" id="ota:OT_ostta17g01300"/>
<dbReference type="InterPro" id="IPR004088">
    <property type="entry name" value="KH_dom_type_1"/>
</dbReference>
<evidence type="ECO:0000256" key="1">
    <source>
        <dbReference type="ARBA" id="ARBA00022737"/>
    </source>
</evidence>
<evidence type="ECO:0000256" key="3">
    <source>
        <dbReference type="SAM" id="MobiDB-lite"/>
    </source>
</evidence>
<reference evidence="6" key="1">
    <citation type="journal article" date="2006" name="Proc. Natl. Acad. Sci. U.S.A.">
        <title>Genome analysis of the smallest free-living eukaryote Ostreococcus tauri unveils many unique features.</title>
        <authorList>
            <person name="Derelle E."/>
            <person name="Ferraz C."/>
            <person name="Rombauts S."/>
            <person name="Rouze P."/>
            <person name="Worden A.Z."/>
            <person name="Robbens S."/>
            <person name="Partensky F."/>
            <person name="Degroeve S."/>
            <person name="Echeynie S."/>
            <person name="Cooke R."/>
            <person name="Saeys Y."/>
            <person name="Wuyts J."/>
            <person name="Jabbari K."/>
            <person name="Bowler C."/>
            <person name="Panaud O."/>
            <person name="Piegu B."/>
            <person name="Ball S.G."/>
            <person name="Ral J.-P."/>
            <person name="Bouget F.-Y."/>
            <person name="Piganeau G."/>
            <person name="De Baets B."/>
            <person name="Picard A."/>
            <person name="Delseny M."/>
            <person name="Demaille J."/>
            <person name="Van de Peer Y."/>
            <person name="Moreau H."/>
        </authorList>
    </citation>
    <scope>NUCLEOTIDE SEQUENCE [LARGE SCALE GENOMIC DNA]</scope>
    <source>
        <strain evidence="6">OTTH 0595 / CCAP 157/2 / RCC745</strain>
    </source>
</reference>
<dbReference type="PANTHER" id="PTHR10288">
    <property type="entry name" value="KH DOMAIN CONTAINING RNA BINDING PROTEIN"/>
    <property type="match status" value="1"/>
</dbReference>
<evidence type="ECO:0000313" key="6">
    <source>
        <dbReference type="Proteomes" id="UP000009170"/>
    </source>
</evidence>
<dbReference type="GeneID" id="9831321"/>
<dbReference type="CDD" id="cd00105">
    <property type="entry name" value="KH-I"/>
    <property type="match status" value="2"/>
</dbReference>
<dbReference type="PROSITE" id="PS50020">
    <property type="entry name" value="WW_DOMAIN_2"/>
    <property type="match status" value="1"/>
</dbReference>
<organism evidence="5 6">
    <name type="scientific">Ostreococcus tauri</name>
    <name type="common">Marine green alga</name>
    <dbReference type="NCBI Taxonomy" id="70448"/>
    <lineage>
        <taxon>Eukaryota</taxon>
        <taxon>Viridiplantae</taxon>
        <taxon>Chlorophyta</taxon>
        <taxon>Mamiellophyceae</taxon>
        <taxon>Mamiellales</taxon>
        <taxon>Bathycoccaceae</taxon>
        <taxon>Ostreococcus</taxon>
    </lineage>
</organism>
<dbReference type="InterPro" id="IPR004087">
    <property type="entry name" value="KH_dom"/>
</dbReference>
<gene>
    <name evidence="5" type="ORF">OT_ostta17g01300</name>
</gene>
<dbReference type="AlphaFoldDB" id="A0A096P951"/>
<protein>
    <submittedName>
        <fullName evidence="5">K homology domain, prokaryotic type</fullName>
    </submittedName>
</protein>
<dbReference type="Gene3D" id="3.30.1370.10">
    <property type="entry name" value="K Homology domain, type 1"/>
    <property type="match status" value="3"/>
</dbReference>
<dbReference type="PROSITE" id="PS50084">
    <property type="entry name" value="KH_TYPE_1"/>
    <property type="match status" value="3"/>
</dbReference>
<sequence>MGAKTAKKVSNIKAEQSAAKKSSDDSPRATRSTKRERASSSANDVPEREEPTSRRSNESDDGDDRETKRRCDAVGAAHDAVDKDDVKTLVRIDGNAGRVIGKGGETVRYIETVCEVRVEFRRDEGVAVVTPRADFGGTREEKLANTRRAKALIEEVANTGHIMERLTAEAPVGVNAGMHIDESVIPAELLRGEDDDELEFQIPCPGKEGRVIGRGAATIREISARSGASCHVVRGSGVCVAKGKRKCVRVAYQMVHDTLELQVDRFGVATDGTQLTQSQPQIGITHPPTSAMMYPPQGQPGQVVRLQGLPQGAVVINGMTMVPLSSIGLAPAPVANPVSTGLDTTIEVPCAGSEGRIVGKGGEMIKHLRAVTGCMVDIKNNKSPSAVVVISGTPYNAELCRSYVYEVMENGDTRALGKLGGAPHQGAPPVQQLYQQQTQYYAPPVPANVGGIWNRYYDGQGKPYEHNPVTNETRWV</sequence>
<reference evidence="5 6" key="2">
    <citation type="journal article" date="2014" name="BMC Genomics">
        <title>An improved genome of the model marine alga Ostreococcus tauri unfolds by assessing Illumina de novo assemblies.</title>
        <authorList>
            <person name="Blanc-Mathieu R."/>
            <person name="Verhelst B."/>
            <person name="Derelle E."/>
            <person name="Rombauts S."/>
            <person name="Bouget F.Y."/>
            <person name="Carre I."/>
            <person name="Chateau A."/>
            <person name="Eyre-Walker A."/>
            <person name="Grimsley N."/>
            <person name="Moreau H."/>
            <person name="Piegu B."/>
            <person name="Rivals E."/>
            <person name="Schackwitz W."/>
            <person name="Van de Peer Y."/>
            <person name="Piganeau G."/>
        </authorList>
    </citation>
    <scope>NUCLEOTIDE SEQUENCE [LARGE SCALE GENOMIC DNA]</scope>
    <source>
        <strain evidence="6">OTTH 0595 / CCAP 157/2 / RCC745</strain>
    </source>
</reference>
<dbReference type="InParanoid" id="A0A096P951"/>
<dbReference type="Proteomes" id="UP000009170">
    <property type="component" value="Unassembled WGS sequence"/>
</dbReference>